<dbReference type="VEuPathDB" id="TriTrypDB:Tc_MARK_4908"/>
<evidence type="ECO:0000256" key="1">
    <source>
        <dbReference type="SAM" id="MobiDB-lite"/>
    </source>
</evidence>
<feature type="region of interest" description="Disordered" evidence="1">
    <location>
        <begin position="503"/>
        <end position="523"/>
    </location>
</feature>
<dbReference type="VEuPathDB" id="TriTrypDB:TCSYLVIO_006198"/>
<dbReference type="VEuPathDB" id="TriTrypDB:BCY84_18746"/>
<feature type="compositionally biased region" description="Basic and acidic residues" evidence="1">
    <location>
        <begin position="609"/>
        <end position="630"/>
    </location>
</feature>
<dbReference type="VEuPathDB" id="TriTrypDB:ECC02_001078"/>
<dbReference type="VEuPathDB" id="TriTrypDB:TcBrA4_0084170"/>
<name>A0A2V2W0G3_TRYCR</name>
<dbReference type="VEuPathDB" id="TriTrypDB:TcG_03286"/>
<dbReference type="VEuPathDB" id="TriTrypDB:TcCLB.511277.100"/>
<sequence>MSSISSRSLGEALRRAYPSFPQILLPRNSLVVRGKTDIAATHAVPHVHGGADSHERRLMANPVFVPLVRRPCYACPGEAKDALLEFTQRHGYKSPLFVPCCLPFALHAENDIEAVTFSASVDGNAQGGEIKTTRGSLTAVAPSQTPTANIRIFRCESRVNLTDCLRTRRLQEELRRTENEFCLLCKHARVSASVAGFDTKPVGVAFNPEVETQQSLPSHHLQLRWRKHGWYFEDATLAAEQSKCVPFPVESAGYWSAWVTPHVDPFANPSVLRLQDIHYFILETQVALINAEAVCHYLAKDNKFFFSLRSIPASADYWASTGDPFSATGTPVTTPRRMDTGEDDRTCFTPRSTCWFAVAELPERRLQIRRGGEVVQLSVAYDGCGFFLHEAPRWFLMSREAVLQRCPLSYATLRGIFSSPEFGSKDDVLAALEGSGLLRDEVVFVLQETSTWDMYPWRRGVLNFQQSFSNDEELPRCDDDSCMNSSKALIFIDINEAVRLMRDWSRQQQQQRSPDATNKRQSKERERVINFFASVPSPLSAAAFITSFIHHCACTVEFVPTSPPLDPALKHSDSMTELAFGETATMTLNDRDELERHSPVHEQPQATTRRREITRDPNSDNDEYHNADDDCPKVDRHVYKAGHRLDEACTNPQEVTHLTTALAKQIITAREENKRRDFLSLPTNESFFTEFKNSDEEMAVVWDLGIVWASFAYTIPAVNAFDTEIIGR</sequence>
<dbReference type="VEuPathDB" id="TriTrypDB:TCDM_02370"/>
<reference evidence="2 3" key="1">
    <citation type="journal article" date="2018" name="Microb. Genom.">
        <title>Expanding an expanded genome: long-read sequencing of Trypanosoma cruzi.</title>
        <authorList>
            <person name="Berna L."/>
            <person name="Rodriguez M."/>
            <person name="Chiribao M.L."/>
            <person name="Parodi-Talice A."/>
            <person name="Pita S."/>
            <person name="Rijo G."/>
            <person name="Alvarez-Valin F."/>
            <person name="Robello C."/>
        </authorList>
    </citation>
    <scope>NUCLEOTIDE SEQUENCE [LARGE SCALE GENOMIC DNA]</scope>
    <source>
        <strain evidence="2 3">Dm28c</strain>
    </source>
</reference>
<evidence type="ECO:0000313" key="3">
    <source>
        <dbReference type="Proteomes" id="UP000246121"/>
    </source>
</evidence>
<dbReference type="VEuPathDB" id="TriTrypDB:TCSYLVIO_006197"/>
<dbReference type="Proteomes" id="UP000246121">
    <property type="component" value="Unassembled WGS sequence"/>
</dbReference>
<accession>A0A2V2W0G3</accession>
<dbReference type="VEuPathDB" id="TriTrypDB:C3747_18g159"/>
<comment type="caution">
    <text evidence="2">The sequence shown here is derived from an EMBL/GenBank/DDBJ whole genome shotgun (WGS) entry which is preliminary data.</text>
</comment>
<dbReference type="AlphaFoldDB" id="A0A2V2W0G3"/>
<evidence type="ECO:0000313" key="2">
    <source>
        <dbReference type="EMBL" id="PWV01577.1"/>
    </source>
</evidence>
<organism evidence="2 3">
    <name type="scientific">Trypanosoma cruzi</name>
    <dbReference type="NCBI Taxonomy" id="5693"/>
    <lineage>
        <taxon>Eukaryota</taxon>
        <taxon>Discoba</taxon>
        <taxon>Euglenozoa</taxon>
        <taxon>Kinetoplastea</taxon>
        <taxon>Metakinetoplastina</taxon>
        <taxon>Trypanosomatida</taxon>
        <taxon>Trypanosomatidae</taxon>
        <taxon>Trypanosoma</taxon>
        <taxon>Schizotrypanum</taxon>
    </lineage>
</organism>
<dbReference type="EMBL" id="PRFA01000004">
    <property type="protein sequence ID" value="PWV01577.1"/>
    <property type="molecule type" value="Genomic_DNA"/>
</dbReference>
<feature type="region of interest" description="Disordered" evidence="1">
    <location>
        <begin position="589"/>
        <end position="630"/>
    </location>
</feature>
<protein>
    <submittedName>
        <fullName evidence="2">Uncharacterized protein</fullName>
    </submittedName>
</protein>
<gene>
    <name evidence="2" type="ORF">C4B63_4g185</name>
</gene>
<dbReference type="VEuPathDB" id="TriTrypDB:TcCLB.506357.10"/>
<feature type="compositionally biased region" description="Basic and acidic residues" evidence="1">
    <location>
        <begin position="589"/>
        <end position="600"/>
    </location>
</feature>
<proteinExistence type="predicted"/>
<dbReference type="VEuPathDB" id="TriTrypDB:TcCL_ESM02412"/>
<dbReference type="VEuPathDB" id="TriTrypDB:C4B63_4g185"/>